<feature type="transmembrane region" description="Helical" evidence="1">
    <location>
        <begin position="89"/>
        <end position="111"/>
    </location>
</feature>
<feature type="domain" description="EamA" evidence="2">
    <location>
        <begin position="144"/>
        <end position="271"/>
    </location>
</feature>
<keyword evidence="1 3" id="KW-0812">Transmembrane</keyword>
<sequence>MRDKPPKSSLPYLMLVITALLWSTGGFLVKGIQWHPVAITGMRSLIAAAVILIAIRKPKLTWSLPQLGGAVCYAGTVILYVIANKLTTAANAVLLMYTAPIYVIIFGPWFLKEKASRRDWLAVGAVMVGIVIFFMDKLSPEGFLGNMLAVLSGVSFAWMTLFLRKQKRGSPVESVFLGNLLAAVIGLPFFLREELPEINGILMLIALGTFQLGFSYVLYTKAIQKVRAFEAVLITMLEPVLNPVWVFLLLGEVPGNWALAGGTIVMATVVLHGLAASRK</sequence>
<feature type="transmembrane region" description="Helical" evidence="1">
    <location>
        <begin position="35"/>
        <end position="55"/>
    </location>
</feature>
<feature type="transmembrane region" description="Helical" evidence="1">
    <location>
        <begin position="175"/>
        <end position="192"/>
    </location>
</feature>
<keyword evidence="1" id="KW-1133">Transmembrane helix</keyword>
<dbReference type="GO" id="GO:0016020">
    <property type="term" value="C:membrane"/>
    <property type="evidence" value="ECO:0007669"/>
    <property type="project" value="InterPro"/>
</dbReference>
<evidence type="ECO:0000256" key="1">
    <source>
        <dbReference type="SAM" id="Phobius"/>
    </source>
</evidence>
<dbReference type="InterPro" id="IPR037185">
    <property type="entry name" value="EmrE-like"/>
</dbReference>
<dbReference type="SUPFAM" id="SSF103481">
    <property type="entry name" value="Multidrug resistance efflux transporter EmrE"/>
    <property type="match status" value="2"/>
</dbReference>
<protein>
    <submittedName>
        <fullName evidence="3">DUF6 transmembrane protein</fullName>
    </submittedName>
</protein>
<dbReference type="Pfam" id="PF00892">
    <property type="entry name" value="EamA"/>
    <property type="match status" value="2"/>
</dbReference>
<dbReference type="PANTHER" id="PTHR22911">
    <property type="entry name" value="ACYL-MALONYL CONDENSING ENZYME-RELATED"/>
    <property type="match status" value="1"/>
</dbReference>
<evidence type="ECO:0000313" key="3">
    <source>
        <dbReference type="EMBL" id="AGO88029.1"/>
    </source>
</evidence>
<feature type="transmembrane region" description="Helical" evidence="1">
    <location>
        <begin position="12"/>
        <end position="29"/>
    </location>
</feature>
<accession>S4W7W3</accession>
<feature type="transmembrane region" description="Helical" evidence="1">
    <location>
        <begin position="231"/>
        <end position="251"/>
    </location>
</feature>
<evidence type="ECO:0000259" key="2">
    <source>
        <dbReference type="Pfam" id="PF00892"/>
    </source>
</evidence>
<feature type="transmembrane region" description="Helical" evidence="1">
    <location>
        <begin position="144"/>
        <end position="163"/>
    </location>
</feature>
<feature type="transmembrane region" description="Helical" evidence="1">
    <location>
        <begin position="198"/>
        <end position="219"/>
    </location>
</feature>
<dbReference type="InterPro" id="IPR000620">
    <property type="entry name" value="EamA_dom"/>
</dbReference>
<reference evidence="3" key="1">
    <citation type="journal article" date="2014" name="ISME J.">
        <title>Genomic properties of Marine Group A bacteria indicate a role in the marine sulfur cycle.</title>
        <authorList>
            <person name="Wright J.J."/>
            <person name="Mewis K."/>
            <person name="Hanson N.W."/>
            <person name="Konwar K.M."/>
            <person name="Maas K.R."/>
            <person name="Hallam S.J."/>
        </authorList>
    </citation>
    <scope>NUCLEOTIDE SEQUENCE</scope>
</reference>
<feature type="transmembrane region" description="Helical" evidence="1">
    <location>
        <begin position="257"/>
        <end position="276"/>
    </location>
</feature>
<proteinExistence type="predicted"/>
<name>S4W7W3_9BACT</name>
<dbReference type="PANTHER" id="PTHR22911:SF79">
    <property type="entry name" value="MOBA-LIKE NTP TRANSFERASE DOMAIN-CONTAINING PROTEIN"/>
    <property type="match status" value="1"/>
</dbReference>
<dbReference type="EMBL" id="KF170422">
    <property type="protein sequence ID" value="AGO88029.1"/>
    <property type="molecule type" value="Genomic_DNA"/>
</dbReference>
<organism evidence="3">
    <name type="scientific">uncultured bacterium 122006-I05</name>
    <dbReference type="NCBI Taxonomy" id="1343837"/>
    <lineage>
        <taxon>Bacteria</taxon>
        <taxon>environmental samples</taxon>
    </lineage>
</organism>
<feature type="domain" description="EamA" evidence="2">
    <location>
        <begin position="12"/>
        <end position="134"/>
    </location>
</feature>
<feature type="transmembrane region" description="Helical" evidence="1">
    <location>
        <begin position="67"/>
        <end position="83"/>
    </location>
</feature>
<dbReference type="AlphaFoldDB" id="S4W7W3"/>
<keyword evidence="1" id="KW-0472">Membrane</keyword>